<feature type="compositionally biased region" description="Polar residues" evidence="3">
    <location>
        <begin position="368"/>
        <end position="377"/>
    </location>
</feature>
<dbReference type="Pfam" id="PF24758">
    <property type="entry name" value="LRR_At5g56370"/>
    <property type="match status" value="1"/>
</dbReference>
<dbReference type="eggNOG" id="KOG4744">
    <property type="taxonomic scope" value="Eukaryota"/>
</dbReference>
<feature type="region of interest" description="Disordered" evidence="3">
    <location>
        <begin position="1"/>
        <end position="37"/>
    </location>
</feature>
<feature type="compositionally biased region" description="Low complexity" evidence="3">
    <location>
        <begin position="1"/>
        <end position="15"/>
    </location>
</feature>
<reference evidence="5" key="2">
    <citation type="submission" date="2018-05" db="EMBL/GenBank/DDBJ databases">
        <title>OpunRS2 (Oryza punctata Reference Sequence Version 2).</title>
        <authorList>
            <person name="Zhang J."/>
            <person name="Kudrna D."/>
            <person name="Lee S."/>
            <person name="Talag J."/>
            <person name="Welchert J."/>
            <person name="Wing R.A."/>
        </authorList>
    </citation>
    <scope>NUCLEOTIDE SEQUENCE [LARGE SCALE GENOMIC DNA]</scope>
</reference>
<dbReference type="EnsemblPlants" id="OPUNC01G28540.1">
    <property type="protein sequence ID" value="OPUNC01G28540.1"/>
    <property type="gene ID" value="OPUNC01G28540"/>
</dbReference>
<feature type="region of interest" description="Disordered" evidence="3">
    <location>
        <begin position="233"/>
        <end position="449"/>
    </location>
</feature>
<evidence type="ECO:0000259" key="4">
    <source>
        <dbReference type="Pfam" id="PF24758"/>
    </source>
</evidence>
<feature type="compositionally biased region" description="Basic and acidic residues" evidence="3">
    <location>
        <begin position="429"/>
        <end position="449"/>
    </location>
</feature>
<dbReference type="Gene3D" id="1.20.120.20">
    <property type="entry name" value="Apolipoprotein"/>
    <property type="match status" value="1"/>
</dbReference>
<proteinExistence type="inferred from homology"/>
<dbReference type="Gramene" id="OPUNC01G28540.1">
    <property type="protein sequence ID" value="OPUNC01G28540.1"/>
    <property type="gene ID" value="OPUNC01G28540"/>
</dbReference>
<dbReference type="HOGENOM" id="CLU_042723_0_0_1"/>
<reference evidence="5" key="1">
    <citation type="submission" date="2015-04" db="UniProtKB">
        <authorList>
            <consortium name="EnsemblPlants"/>
        </authorList>
    </citation>
    <scope>IDENTIFICATION</scope>
</reference>
<evidence type="ECO:0000313" key="5">
    <source>
        <dbReference type="EnsemblPlants" id="OPUNC01G28540.1"/>
    </source>
</evidence>
<keyword evidence="2" id="KW-0175">Coiled coil</keyword>
<feature type="compositionally biased region" description="Basic and acidic residues" evidence="3">
    <location>
        <begin position="283"/>
        <end position="293"/>
    </location>
</feature>
<evidence type="ECO:0000313" key="6">
    <source>
        <dbReference type="Proteomes" id="UP000026962"/>
    </source>
</evidence>
<dbReference type="SUPFAM" id="SSF58113">
    <property type="entry name" value="Apolipoprotein A-I"/>
    <property type="match status" value="1"/>
</dbReference>
<comment type="similarity">
    <text evidence="1">Belongs to the LEA type 4 family.</text>
</comment>
<feature type="compositionally biased region" description="Basic and acidic residues" evidence="3">
    <location>
        <begin position="309"/>
        <end position="349"/>
    </location>
</feature>
<organism evidence="5">
    <name type="scientific">Oryza punctata</name>
    <name type="common">Red rice</name>
    <dbReference type="NCBI Taxonomy" id="4537"/>
    <lineage>
        <taxon>Eukaryota</taxon>
        <taxon>Viridiplantae</taxon>
        <taxon>Streptophyta</taxon>
        <taxon>Embryophyta</taxon>
        <taxon>Tracheophyta</taxon>
        <taxon>Spermatophyta</taxon>
        <taxon>Magnoliopsida</taxon>
        <taxon>Liliopsida</taxon>
        <taxon>Poales</taxon>
        <taxon>Poaceae</taxon>
        <taxon>BOP clade</taxon>
        <taxon>Oryzoideae</taxon>
        <taxon>Oryzeae</taxon>
        <taxon>Oryzinae</taxon>
        <taxon>Oryza</taxon>
    </lineage>
</organism>
<feature type="domain" description="F-box/LRR-repeat protein 15/At3g58940/PEG3-like LRR" evidence="4">
    <location>
        <begin position="139"/>
        <end position="215"/>
    </location>
</feature>
<dbReference type="InterPro" id="IPR055411">
    <property type="entry name" value="LRR_FXL15/At3g58940/PEG3-like"/>
</dbReference>
<sequence>MTTSSARSSRASRSAPPRRRGHHRAVQPLAPRLRLGPTTLNSRASLDIDYGDNNNRWVDALDRVLDGRRVRGRRRHGPPGGLRRLVLLLLPHALPKRRPAGARGAERARPRVLHRALPGVRLRDAHLARARRVPGKLTGLRAVRSLVLRRVVATDVDLRRVVSRCRAVERLVLDDCHRVRNVVIRGPSRKELEIHSYRPLCVALEKAPHLESAKLSLCYGVADVSRSIYNNSDGEIESKRGNIQLPATPPSPPSTASEAGRQMSKKAEDAKEVAEATTSSKAEQVKDKTKEVTKGATGEASNRSKQGKAKVEETAKEKAGEGYDAAKDKAKAHEMLRQSTDAAKDKASKAQETLRQSTDAAKDKANKAQETLRQSTDAAKDKVDKAHETLWQSTDAIAEKIGAVKDATWEKTSSAKDTMAKKAGSAKDAAWEKAKKSKEAAKGKAGEKAGVAKDAVWEKAEAAKDTACETTEAAKEKANEGYEKVKEKAREMVEAAKEKMEEVKERVTGADDDFFDDHCASRVMPDFWEKNTGAAECVQNHLSTIAFYLSSELSIKYRRFDDQDQYAAEPPLWPRVLRARWWKSALLIAYLRVRTSRL</sequence>
<feature type="compositionally biased region" description="Basic residues" evidence="3">
    <location>
        <begin position="16"/>
        <end position="25"/>
    </location>
</feature>
<name>A0A0E0JN80_ORYPU</name>
<feature type="compositionally biased region" description="Basic and acidic residues" evidence="3">
    <location>
        <begin position="378"/>
        <end position="388"/>
    </location>
</feature>
<protein>
    <recommendedName>
        <fullName evidence="4">F-box/LRR-repeat protein 15/At3g58940/PEG3-like LRR domain-containing protein</fullName>
    </recommendedName>
</protein>
<dbReference type="AlphaFoldDB" id="A0A0E0JN80"/>
<dbReference type="PANTHER" id="PTHR47372">
    <property type="entry name" value="DAUER UP-REGULATED-RELATED"/>
    <property type="match status" value="1"/>
</dbReference>
<evidence type="ECO:0000256" key="2">
    <source>
        <dbReference type="SAM" id="Coils"/>
    </source>
</evidence>
<dbReference type="PANTHER" id="PTHR47372:SF5">
    <property type="entry name" value="LATE EMBRYOGENESIS ABUNDANT PROTEIN (LEA) FAMILY PROTEIN"/>
    <property type="match status" value="1"/>
</dbReference>
<feature type="compositionally biased region" description="Basic and acidic residues" evidence="3">
    <location>
        <begin position="265"/>
        <end position="274"/>
    </location>
</feature>
<evidence type="ECO:0000256" key="1">
    <source>
        <dbReference type="ARBA" id="ARBA00010753"/>
    </source>
</evidence>
<evidence type="ECO:0000256" key="3">
    <source>
        <dbReference type="SAM" id="MobiDB-lite"/>
    </source>
</evidence>
<dbReference type="Proteomes" id="UP000026962">
    <property type="component" value="Chromosome 1"/>
</dbReference>
<keyword evidence="6" id="KW-1185">Reference proteome</keyword>
<feature type="coiled-coil region" evidence="2">
    <location>
        <begin position="468"/>
        <end position="513"/>
    </location>
</feature>
<dbReference type="STRING" id="4537.A0A0E0JN80"/>
<accession>A0A0E0JN80</accession>